<sequence length="246" mass="24825">MRKLLLTTTIALPLTFGAAFAQETPAPADDPAAESEPLGTDTMTEPSADPAADPMAEPADDPAADPLAEPADDPAADMGTDPAADPLADPAADPLADPDADPAAQDADTAAMEAEMAASDKIAREQAANELRLEWITDATVTAPDGTSIGSINDLIVDGESGSMIAAIVGVGGFLGIGAKQIAVPFDQLTINFDAQEVTSDLTKEEADAAPEYVFRDRDPGPEPVGDAGGMGGDDGMADPAAPAVN</sequence>
<dbReference type="Pfam" id="PF05239">
    <property type="entry name" value="PRC"/>
    <property type="match status" value="1"/>
</dbReference>
<evidence type="ECO:0000256" key="1">
    <source>
        <dbReference type="SAM" id="MobiDB-lite"/>
    </source>
</evidence>
<dbReference type="RefSeq" id="WP_211657360.1">
    <property type="nucleotide sequence ID" value="NZ_CP067124.1"/>
</dbReference>
<feature type="domain" description="PRC-barrel" evidence="3">
    <location>
        <begin position="139"/>
        <end position="195"/>
    </location>
</feature>
<dbReference type="SUPFAM" id="SSF50346">
    <property type="entry name" value="PRC-barrel domain"/>
    <property type="match status" value="1"/>
</dbReference>
<evidence type="ECO:0000259" key="3">
    <source>
        <dbReference type="Pfam" id="PF05239"/>
    </source>
</evidence>
<feature type="chain" id="PRO_5011663153" evidence="2">
    <location>
        <begin position="22"/>
        <end position="246"/>
    </location>
</feature>
<dbReference type="InterPro" id="IPR011033">
    <property type="entry name" value="PRC_barrel-like_sf"/>
</dbReference>
<organism evidence="4 5">
    <name type="scientific">Paracoccus alcaliphilus</name>
    <dbReference type="NCBI Taxonomy" id="34002"/>
    <lineage>
        <taxon>Bacteria</taxon>
        <taxon>Pseudomonadati</taxon>
        <taxon>Pseudomonadota</taxon>
        <taxon>Alphaproteobacteria</taxon>
        <taxon>Rhodobacterales</taxon>
        <taxon>Paracoccaceae</taxon>
        <taxon>Paracoccus</taxon>
    </lineage>
</organism>
<keyword evidence="2" id="KW-0732">Signal</keyword>
<evidence type="ECO:0000313" key="5">
    <source>
        <dbReference type="Proteomes" id="UP000199054"/>
    </source>
</evidence>
<protein>
    <submittedName>
        <fullName evidence="4">PRC-barrel domain-containing protein</fullName>
    </submittedName>
</protein>
<dbReference type="Gene3D" id="2.30.30.240">
    <property type="entry name" value="PRC-barrel domain"/>
    <property type="match status" value="1"/>
</dbReference>
<evidence type="ECO:0000313" key="4">
    <source>
        <dbReference type="EMBL" id="SEN98032.1"/>
    </source>
</evidence>
<dbReference type="InterPro" id="IPR027275">
    <property type="entry name" value="PRC-brl_dom"/>
</dbReference>
<gene>
    <name evidence="4" type="ORF">SAMN04489859_102617</name>
</gene>
<feature type="compositionally biased region" description="Low complexity" evidence="1">
    <location>
        <begin position="76"/>
        <end position="116"/>
    </location>
</feature>
<feature type="compositionally biased region" description="Low complexity" evidence="1">
    <location>
        <begin position="45"/>
        <end position="57"/>
    </location>
</feature>
<feature type="signal peptide" evidence="2">
    <location>
        <begin position="1"/>
        <end position="21"/>
    </location>
</feature>
<feature type="compositionally biased region" description="Low complexity" evidence="1">
    <location>
        <begin position="25"/>
        <end position="37"/>
    </location>
</feature>
<feature type="region of interest" description="Disordered" evidence="1">
    <location>
        <begin position="202"/>
        <end position="246"/>
    </location>
</feature>
<dbReference type="PANTHER" id="PTHR36505">
    <property type="entry name" value="BLR1072 PROTEIN"/>
    <property type="match status" value="1"/>
</dbReference>
<dbReference type="PANTHER" id="PTHR36505:SF1">
    <property type="entry name" value="BLR1072 PROTEIN"/>
    <property type="match status" value="1"/>
</dbReference>
<dbReference type="EMBL" id="FODE01000026">
    <property type="protein sequence ID" value="SEN98032.1"/>
    <property type="molecule type" value="Genomic_DNA"/>
</dbReference>
<feature type="region of interest" description="Disordered" evidence="1">
    <location>
        <begin position="22"/>
        <end position="116"/>
    </location>
</feature>
<keyword evidence="5" id="KW-1185">Reference proteome</keyword>
<proteinExistence type="predicted"/>
<dbReference type="Proteomes" id="UP000199054">
    <property type="component" value="Unassembled WGS sequence"/>
</dbReference>
<dbReference type="STRING" id="34002.SAMN04489859_102617"/>
<accession>A0A1H8KYQ3</accession>
<dbReference type="AlphaFoldDB" id="A0A1H8KYQ3"/>
<name>A0A1H8KYQ3_9RHOB</name>
<reference evidence="4 5" key="1">
    <citation type="submission" date="2016-10" db="EMBL/GenBank/DDBJ databases">
        <authorList>
            <person name="de Groot N.N."/>
        </authorList>
    </citation>
    <scope>NUCLEOTIDE SEQUENCE [LARGE SCALE GENOMIC DNA]</scope>
    <source>
        <strain evidence="4 5">DSM 8512</strain>
    </source>
</reference>
<evidence type="ECO:0000256" key="2">
    <source>
        <dbReference type="SAM" id="SignalP"/>
    </source>
</evidence>